<dbReference type="GO" id="GO:0051539">
    <property type="term" value="F:4 iron, 4 sulfur cluster binding"/>
    <property type="evidence" value="ECO:0007669"/>
    <property type="project" value="UniProtKB-KW"/>
</dbReference>
<dbReference type="Pfam" id="PF02445">
    <property type="entry name" value="NadA"/>
    <property type="match status" value="1"/>
</dbReference>
<comment type="cofactor">
    <cofactor evidence="9">
        <name>[4Fe-4S] cluster</name>
        <dbReference type="ChEBI" id="CHEBI:49883"/>
    </cofactor>
    <text evidence="9">Binds 1 [4Fe-4S] cluster per subunit.</text>
</comment>
<dbReference type="NCBIfam" id="NF006878">
    <property type="entry name" value="PRK09375.1-2"/>
    <property type="match status" value="1"/>
</dbReference>
<dbReference type="PANTHER" id="PTHR30573">
    <property type="entry name" value="QUINOLINATE SYNTHETASE A"/>
    <property type="match status" value="1"/>
</dbReference>
<feature type="binding site" evidence="9">
    <location>
        <position position="269"/>
    </location>
    <ligand>
        <name>[4Fe-4S] cluster</name>
        <dbReference type="ChEBI" id="CHEBI:49883"/>
    </ligand>
</feature>
<evidence type="ECO:0000256" key="1">
    <source>
        <dbReference type="ARBA" id="ARBA00005065"/>
    </source>
</evidence>
<keyword evidence="4 9" id="KW-0662">Pyridine nucleotide biosynthesis</keyword>
<protein>
    <recommendedName>
        <fullName evidence="2 9">Quinolinate synthase</fullName>
        <ecNumber evidence="2 9">2.5.1.72</ecNumber>
    </recommendedName>
</protein>
<comment type="function">
    <text evidence="9">Catalyzes the condensation of iminoaspartate with dihydroxyacetone phosphate to form quinolinate.</text>
</comment>
<reference evidence="10 11" key="1">
    <citation type="journal article" date="2016" name="Nat. Commun.">
        <title>Thousands of microbial genomes shed light on interconnected biogeochemical processes in an aquifer system.</title>
        <authorList>
            <person name="Anantharaman K."/>
            <person name="Brown C.T."/>
            <person name="Hug L.A."/>
            <person name="Sharon I."/>
            <person name="Castelle C.J."/>
            <person name="Probst A.J."/>
            <person name="Thomas B.C."/>
            <person name="Singh A."/>
            <person name="Wilkins M.J."/>
            <person name="Karaoz U."/>
            <person name="Brodie E.L."/>
            <person name="Williams K.H."/>
            <person name="Hubbard S.S."/>
            <person name="Banfield J.F."/>
        </authorList>
    </citation>
    <scope>NUCLEOTIDE SEQUENCE [LARGE SCALE GENOMIC DNA]</scope>
</reference>
<comment type="pathway">
    <text evidence="1 9">Cofactor biosynthesis; NAD(+) biosynthesis; quinolinate from iminoaspartate: step 1/1.</text>
</comment>
<dbReference type="GO" id="GO:0005737">
    <property type="term" value="C:cytoplasm"/>
    <property type="evidence" value="ECO:0007669"/>
    <property type="project" value="UniProtKB-SubCell"/>
</dbReference>
<feature type="binding site" evidence="9">
    <location>
        <position position="95"/>
    </location>
    <ligand>
        <name>[4Fe-4S] cluster</name>
        <dbReference type="ChEBI" id="CHEBI:49883"/>
    </ligand>
</feature>
<feature type="binding site" evidence="9">
    <location>
        <position position="50"/>
    </location>
    <ligand>
        <name>iminosuccinate</name>
        <dbReference type="ChEBI" id="CHEBI:77875"/>
    </ligand>
</feature>
<dbReference type="EMBL" id="MGFH01000235">
    <property type="protein sequence ID" value="OGM01507.1"/>
    <property type="molecule type" value="Genomic_DNA"/>
</dbReference>
<gene>
    <name evidence="9" type="primary">nadA</name>
    <name evidence="10" type="ORF">A2008_11000</name>
</gene>
<feature type="binding site" evidence="9">
    <location>
        <position position="33"/>
    </location>
    <ligand>
        <name>iminosuccinate</name>
        <dbReference type="ChEBI" id="CHEBI:77875"/>
    </ligand>
</feature>
<evidence type="ECO:0000256" key="9">
    <source>
        <dbReference type="HAMAP-Rule" id="MF_00568"/>
    </source>
</evidence>
<feature type="binding site" evidence="9">
    <location>
        <begin position="206"/>
        <end position="208"/>
    </location>
    <ligand>
        <name>iminosuccinate</name>
        <dbReference type="ChEBI" id="CHEBI:77875"/>
    </ligand>
</feature>
<proteinExistence type="inferred from homology"/>
<dbReference type="UniPathway" id="UPA00253">
    <property type="reaction ID" value="UER00327"/>
</dbReference>
<evidence type="ECO:0000256" key="7">
    <source>
        <dbReference type="ARBA" id="ARBA00023004"/>
    </source>
</evidence>
<evidence type="ECO:0000256" key="4">
    <source>
        <dbReference type="ARBA" id="ARBA00022642"/>
    </source>
</evidence>
<dbReference type="Proteomes" id="UP000178735">
    <property type="component" value="Unassembled WGS sequence"/>
</dbReference>
<keyword evidence="8 9" id="KW-0411">Iron-sulfur</keyword>
<name>A0A1F7WG44_9BACT</name>
<keyword evidence="9" id="KW-0963">Cytoplasm</keyword>
<comment type="subcellular location">
    <subcellularLocation>
        <location evidence="9">Cytoplasm</location>
    </subcellularLocation>
</comment>
<keyword evidence="5 9" id="KW-0808">Transferase</keyword>
<evidence type="ECO:0000256" key="2">
    <source>
        <dbReference type="ARBA" id="ARBA00012669"/>
    </source>
</evidence>
<accession>A0A1F7WG44</accession>
<dbReference type="GO" id="GO:0008987">
    <property type="term" value="F:quinolinate synthetase A activity"/>
    <property type="evidence" value="ECO:0007669"/>
    <property type="project" value="UniProtKB-UniRule"/>
</dbReference>
<feature type="binding site" evidence="9">
    <location>
        <begin position="121"/>
        <end position="123"/>
    </location>
    <ligand>
        <name>iminosuccinate</name>
        <dbReference type="ChEBI" id="CHEBI:77875"/>
    </ligand>
</feature>
<comment type="catalytic activity">
    <reaction evidence="9">
        <text>iminosuccinate + dihydroxyacetone phosphate = quinolinate + phosphate + 2 H2O + H(+)</text>
        <dbReference type="Rhea" id="RHEA:25888"/>
        <dbReference type="ChEBI" id="CHEBI:15377"/>
        <dbReference type="ChEBI" id="CHEBI:15378"/>
        <dbReference type="ChEBI" id="CHEBI:29959"/>
        <dbReference type="ChEBI" id="CHEBI:43474"/>
        <dbReference type="ChEBI" id="CHEBI:57642"/>
        <dbReference type="ChEBI" id="CHEBI:77875"/>
        <dbReference type="EC" id="2.5.1.72"/>
    </reaction>
</comment>
<dbReference type="InterPro" id="IPR003473">
    <property type="entry name" value="NadA"/>
</dbReference>
<comment type="similarity">
    <text evidence="9">Belongs to the quinolinate synthase family. Type 2 subfamily.</text>
</comment>
<sequence>MNNYYSTPDSNNEELILKIKDLKKKRNAVILAHNYQLPEVQDIADFVGDSLGLSMEASKTDCKVIVFCGVYFMAETAKILSPEKTVLMPDPDAGCPMASMIAVDDLLKMQAEHPDAKTICYVNSFAEIKAHCDYCCTSANALKMVESLPYDEFIFVPDRYLGSFVKGKTGKKIHLWKGFCPVHLKFIKENIAEARSKYPNAKVMVHPECSEEIVAAADYALGTEGMLRHARSAAGENEYIIGTEESFIYRLAKEVPGKKFYPLSKSCVCPNMKKTTLEKVLWCLEDMKTEITVDPLIAQKAKLSIDRMLEVK</sequence>
<organism evidence="10 11">
    <name type="scientific">Candidatus Wallbacteria bacterium GWC2_49_35</name>
    <dbReference type="NCBI Taxonomy" id="1817813"/>
    <lineage>
        <taxon>Bacteria</taxon>
        <taxon>Candidatus Walliibacteriota</taxon>
    </lineage>
</organism>
<dbReference type="STRING" id="1817813.A2008_11000"/>
<dbReference type="AlphaFoldDB" id="A0A1F7WG44"/>
<dbReference type="HAMAP" id="MF_00568">
    <property type="entry name" value="NadA_type2"/>
    <property type="match status" value="1"/>
</dbReference>
<evidence type="ECO:0000256" key="5">
    <source>
        <dbReference type="ARBA" id="ARBA00022679"/>
    </source>
</evidence>
<dbReference type="Gene3D" id="3.40.50.10800">
    <property type="entry name" value="NadA-like"/>
    <property type="match status" value="3"/>
</dbReference>
<keyword evidence="3 9" id="KW-0004">4Fe-4S</keyword>
<dbReference type="EC" id="2.5.1.72" evidence="2 9"/>
<evidence type="ECO:0000256" key="6">
    <source>
        <dbReference type="ARBA" id="ARBA00022723"/>
    </source>
</evidence>
<feature type="binding site" evidence="9">
    <location>
        <position position="223"/>
    </location>
    <ligand>
        <name>iminosuccinate</name>
        <dbReference type="ChEBI" id="CHEBI:77875"/>
    </ligand>
</feature>
<dbReference type="InterPro" id="IPR036094">
    <property type="entry name" value="NadA_sf"/>
</dbReference>
<dbReference type="GO" id="GO:0034628">
    <property type="term" value="P:'de novo' NAD+ biosynthetic process from L-aspartate"/>
    <property type="evidence" value="ECO:0007669"/>
    <property type="project" value="TreeGrafter"/>
</dbReference>
<comment type="caution">
    <text evidence="10">The sequence shown here is derived from an EMBL/GenBank/DDBJ whole genome shotgun (WGS) entry which is preliminary data.</text>
</comment>
<dbReference type="PANTHER" id="PTHR30573:SF0">
    <property type="entry name" value="QUINOLINATE SYNTHASE, CHLOROPLASTIC"/>
    <property type="match status" value="1"/>
</dbReference>
<keyword evidence="6 9" id="KW-0479">Metal-binding</keyword>
<feature type="binding site" evidence="9">
    <location>
        <position position="180"/>
    </location>
    <ligand>
        <name>[4Fe-4S] cluster</name>
        <dbReference type="ChEBI" id="CHEBI:49883"/>
    </ligand>
</feature>
<dbReference type="NCBIfam" id="TIGR00550">
    <property type="entry name" value="nadA"/>
    <property type="match status" value="1"/>
</dbReference>
<dbReference type="GO" id="GO:0046872">
    <property type="term" value="F:metal ion binding"/>
    <property type="evidence" value="ECO:0007669"/>
    <property type="project" value="UniProtKB-KW"/>
</dbReference>
<feature type="binding site" evidence="9">
    <location>
        <position position="138"/>
    </location>
    <ligand>
        <name>iminosuccinate</name>
        <dbReference type="ChEBI" id="CHEBI:77875"/>
    </ligand>
</feature>
<dbReference type="InterPro" id="IPR023066">
    <property type="entry name" value="Quinolinate_synth_type2"/>
</dbReference>
<evidence type="ECO:0000256" key="8">
    <source>
        <dbReference type="ARBA" id="ARBA00023014"/>
    </source>
</evidence>
<keyword evidence="7 9" id="KW-0408">Iron</keyword>
<dbReference type="SUPFAM" id="SSF142754">
    <property type="entry name" value="NadA-like"/>
    <property type="match status" value="1"/>
</dbReference>
<evidence type="ECO:0000313" key="11">
    <source>
        <dbReference type="Proteomes" id="UP000178735"/>
    </source>
</evidence>
<evidence type="ECO:0000313" key="10">
    <source>
        <dbReference type="EMBL" id="OGM01507.1"/>
    </source>
</evidence>
<evidence type="ECO:0000256" key="3">
    <source>
        <dbReference type="ARBA" id="ARBA00022485"/>
    </source>
</evidence>
<dbReference type="NCBIfam" id="NF006879">
    <property type="entry name" value="PRK09375.1-4"/>
    <property type="match status" value="1"/>
</dbReference>